<name>A0A2R6WR04_MARPO</name>
<accession>A0A2R6WR04</accession>
<evidence type="ECO:0000313" key="2">
    <source>
        <dbReference type="Proteomes" id="UP000244005"/>
    </source>
</evidence>
<keyword evidence="2" id="KW-1185">Reference proteome</keyword>
<dbReference type="Proteomes" id="UP000244005">
    <property type="component" value="Unassembled WGS sequence"/>
</dbReference>
<sequence length="86" mass="9304">MCSSTGNRVRVTVVICALIQPKCFGEIFSQTEIDRSCTLTTAGRLCQVFATSLVFSRSPIIGGSRFGDVYILSDESVEPAVARDKP</sequence>
<protein>
    <submittedName>
        <fullName evidence="1">Uncharacterized protein</fullName>
    </submittedName>
</protein>
<dbReference type="EMBL" id="KZ772737">
    <property type="protein sequence ID" value="PTQ36291.1"/>
    <property type="molecule type" value="Genomic_DNA"/>
</dbReference>
<proteinExistence type="predicted"/>
<evidence type="ECO:0000313" key="1">
    <source>
        <dbReference type="EMBL" id="PTQ36291.1"/>
    </source>
</evidence>
<reference evidence="2" key="1">
    <citation type="journal article" date="2017" name="Cell">
        <title>Insights into land plant evolution garnered from the Marchantia polymorpha genome.</title>
        <authorList>
            <person name="Bowman J.L."/>
            <person name="Kohchi T."/>
            <person name="Yamato K.T."/>
            <person name="Jenkins J."/>
            <person name="Shu S."/>
            <person name="Ishizaki K."/>
            <person name="Yamaoka S."/>
            <person name="Nishihama R."/>
            <person name="Nakamura Y."/>
            <person name="Berger F."/>
            <person name="Adam C."/>
            <person name="Aki S.S."/>
            <person name="Althoff F."/>
            <person name="Araki T."/>
            <person name="Arteaga-Vazquez M.A."/>
            <person name="Balasubrmanian S."/>
            <person name="Barry K."/>
            <person name="Bauer D."/>
            <person name="Boehm C.R."/>
            <person name="Briginshaw L."/>
            <person name="Caballero-Perez J."/>
            <person name="Catarino B."/>
            <person name="Chen F."/>
            <person name="Chiyoda S."/>
            <person name="Chovatia M."/>
            <person name="Davies K.M."/>
            <person name="Delmans M."/>
            <person name="Demura T."/>
            <person name="Dierschke T."/>
            <person name="Dolan L."/>
            <person name="Dorantes-Acosta A.E."/>
            <person name="Eklund D.M."/>
            <person name="Florent S.N."/>
            <person name="Flores-Sandoval E."/>
            <person name="Fujiyama A."/>
            <person name="Fukuzawa H."/>
            <person name="Galik B."/>
            <person name="Grimanelli D."/>
            <person name="Grimwood J."/>
            <person name="Grossniklaus U."/>
            <person name="Hamada T."/>
            <person name="Haseloff J."/>
            <person name="Hetherington A.J."/>
            <person name="Higo A."/>
            <person name="Hirakawa Y."/>
            <person name="Hundley H.N."/>
            <person name="Ikeda Y."/>
            <person name="Inoue K."/>
            <person name="Inoue S.I."/>
            <person name="Ishida S."/>
            <person name="Jia Q."/>
            <person name="Kakita M."/>
            <person name="Kanazawa T."/>
            <person name="Kawai Y."/>
            <person name="Kawashima T."/>
            <person name="Kennedy M."/>
            <person name="Kinose K."/>
            <person name="Kinoshita T."/>
            <person name="Kohara Y."/>
            <person name="Koide E."/>
            <person name="Komatsu K."/>
            <person name="Kopischke S."/>
            <person name="Kubo M."/>
            <person name="Kyozuka J."/>
            <person name="Lagercrantz U."/>
            <person name="Lin S.S."/>
            <person name="Lindquist E."/>
            <person name="Lipzen A.M."/>
            <person name="Lu C.W."/>
            <person name="De Luna E."/>
            <person name="Martienssen R.A."/>
            <person name="Minamino N."/>
            <person name="Mizutani M."/>
            <person name="Mizutani M."/>
            <person name="Mochizuki N."/>
            <person name="Monte I."/>
            <person name="Mosher R."/>
            <person name="Nagasaki H."/>
            <person name="Nakagami H."/>
            <person name="Naramoto S."/>
            <person name="Nishitani K."/>
            <person name="Ohtani M."/>
            <person name="Okamoto T."/>
            <person name="Okumura M."/>
            <person name="Phillips J."/>
            <person name="Pollak B."/>
            <person name="Reinders A."/>
            <person name="Rovekamp M."/>
            <person name="Sano R."/>
            <person name="Sawa S."/>
            <person name="Schmid M.W."/>
            <person name="Shirakawa M."/>
            <person name="Solano R."/>
            <person name="Spunde A."/>
            <person name="Suetsugu N."/>
            <person name="Sugano S."/>
            <person name="Sugiyama A."/>
            <person name="Sun R."/>
            <person name="Suzuki Y."/>
            <person name="Takenaka M."/>
            <person name="Takezawa D."/>
            <person name="Tomogane H."/>
            <person name="Tsuzuki M."/>
            <person name="Ueda T."/>
            <person name="Umeda M."/>
            <person name="Ward J.M."/>
            <person name="Watanabe Y."/>
            <person name="Yazaki K."/>
            <person name="Yokoyama R."/>
            <person name="Yoshitake Y."/>
            <person name="Yotsui I."/>
            <person name="Zachgo S."/>
            <person name="Schmutz J."/>
        </authorList>
    </citation>
    <scope>NUCLEOTIDE SEQUENCE [LARGE SCALE GENOMIC DNA]</scope>
    <source>
        <strain evidence="2">Tak-1</strain>
    </source>
</reference>
<organism evidence="1 2">
    <name type="scientific">Marchantia polymorpha</name>
    <name type="common">Common liverwort</name>
    <name type="synonym">Marchantia aquatica</name>
    <dbReference type="NCBI Taxonomy" id="3197"/>
    <lineage>
        <taxon>Eukaryota</taxon>
        <taxon>Viridiplantae</taxon>
        <taxon>Streptophyta</taxon>
        <taxon>Embryophyta</taxon>
        <taxon>Marchantiophyta</taxon>
        <taxon>Marchantiopsida</taxon>
        <taxon>Marchantiidae</taxon>
        <taxon>Marchantiales</taxon>
        <taxon>Marchantiaceae</taxon>
        <taxon>Marchantia</taxon>
    </lineage>
</organism>
<dbReference type="AlphaFoldDB" id="A0A2R6WR04"/>
<gene>
    <name evidence="1" type="ORF">MARPO_0065s0087</name>
</gene>